<feature type="transmembrane region" description="Helical" evidence="1">
    <location>
        <begin position="728"/>
        <end position="747"/>
    </location>
</feature>
<keyword evidence="1" id="KW-1133">Transmembrane helix</keyword>
<dbReference type="RefSeq" id="WP_114468424.1">
    <property type="nucleotide sequence ID" value="NZ_QPJK01000003.1"/>
</dbReference>
<dbReference type="PANTHER" id="PTHR33406">
    <property type="entry name" value="MEMBRANE PROTEIN MJ1562-RELATED"/>
    <property type="match status" value="1"/>
</dbReference>
<feature type="transmembrane region" description="Helical" evidence="1">
    <location>
        <begin position="362"/>
        <end position="385"/>
    </location>
</feature>
<keyword evidence="3" id="KW-1185">Reference proteome</keyword>
<gene>
    <name evidence="2" type="ORF">DES41_103446</name>
</gene>
<protein>
    <submittedName>
        <fullName evidence="2">Putative exporter</fullName>
    </submittedName>
</protein>
<dbReference type="Gene3D" id="1.20.1640.10">
    <property type="entry name" value="Multidrug efflux transporter AcrB transmembrane domain"/>
    <property type="match status" value="2"/>
</dbReference>
<feature type="transmembrane region" description="Helical" evidence="1">
    <location>
        <begin position="270"/>
        <end position="292"/>
    </location>
</feature>
<accession>A0A368XZH2</accession>
<sequence>MRKLRHTALLLWLVFVLAAAAITARTHYVADLSAFLPRDPSAEQAVLLDQLQSGVASRLVLVGIDGGSAEQRAQASLRLGQALRASGSFDAVHNGDNSSLADTAQFLFAHRYLLSPGVDAERFTAEGLRGGIDETTSLLGTPAGSLIKPILLRDPTGETLRMAESMLPAQAPRSEAGVWVSRDGTRAVLLATTHAGGSDLDGQERALALVRSSFAPDAAAGLQLQVSGAGSFAVASRAQIKSEVERLALAGGVIVVGLLLLSFGGSLRTLFTALMPVSTGVLAGIAAVSLVFGNVHGITLGFGTTLIGEAVDYAIYYLIQARAGGGPLWLRASWPTVRLGLWTSLCGFAALLFSGFPGLAQLGLFSIAGLAGAALTTRFVLTTIAPEGAPGMGLRRHLGRAVAAAMPVLQRLRWPLAALAVAAALALAWMPSPWRGDLAALSPVGDEKMALDAALRADLGASDPGVVVAVSAADEAGVLRAAEAAGQRLDRLVADGQLAGYTSPARILPSPAVQQARRDALPAADALRTRLQEATADGPIAAARLQPFLDDVAQARTQPLLTRATLDGTALAAAFDALTVPGNGERPWRGMLTLNQGQRALDQAALRAAFADMPQVQIVDITGELRGMYARYLHEAGVQAGFGALALCLVLLAHLRSWARLWRIAQAVGAAALIVIAALALAGVELGILHLVGLLLTVAIGSNYALFFDQLRADQEAQPIDHDMLASLALANVTAATSFFLLALSDIPTLNALGQVVAPGIVLCLLLSAAFIPTRQATRRV</sequence>
<feature type="transmembrane region" description="Helical" evidence="1">
    <location>
        <begin position="636"/>
        <end position="655"/>
    </location>
</feature>
<evidence type="ECO:0000313" key="3">
    <source>
        <dbReference type="Proteomes" id="UP000252884"/>
    </source>
</evidence>
<dbReference type="SUPFAM" id="SSF82866">
    <property type="entry name" value="Multidrug efflux transporter AcrB transmembrane domain"/>
    <property type="match status" value="2"/>
</dbReference>
<evidence type="ECO:0000313" key="2">
    <source>
        <dbReference type="EMBL" id="RCW72839.1"/>
    </source>
</evidence>
<keyword evidence="1" id="KW-0472">Membrane</keyword>
<comment type="caution">
    <text evidence="2">The sequence shown here is derived from an EMBL/GenBank/DDBJ whole genome shotgun (WGS) entry which is preliminary data.</text>
</comment>
<keyword evidence="1" id="KW-0812">Transmembrane</keyword>
<proteinExistence type="predicted"/>
<feature type="transmembrane region" description="Helical" evidence="1">
    <location>
        <begin position="753"/>
        <end position="772"/>
    </location>
</feature>
<dbReference type="AlphaFoldDB" id="A0A368XZH2"/>
<feature type="transmembrane region" description="Helical" evidence="1">
    <location>
        <begin position="298"/>
        <end position="319"/>
    </location>
</feature>
<dbReference type="GO" id="GO:0005886">
    <property type="term" value="C:plasma membrane"/>
    <property type="evidence" value="ECO:0007669"/>
    <property type="project" value="TreeGrafter"/>
</dbReference>
<feature type="transmembrane region" description="Helical" evidence="1">
    <location>
        <begin position="688"/>
        <end position="707"/>
    </location>
</feature>
<feature type="transmembrane region" description="Helical" evidence="1">
    <location>
        <begin position="662"/>
        <end position="682"/>
    </location>
</feature>
<reference evidence="2 3" key="1">
    <citation type="submission" date="2018-07" db="EMBL/GenBank/DDBJ databases">
        <title>Genomic Encyclopedia of Type Strains, Phase IV (KMG-IV): sequencing the most valuable type-strain genomes for metagenomic binning, comparative biology and taxonomic classification.</title>
        <authorList>
            <person name="Goeker M."/>
        </authorList>
    </citation>
    <scope>NUCLEOTIDE SEQUENCE [LARGE SCALE GENOMIC DNA]</scope>
    <source>
        <strain evidence="2 3">DSM 21634</strain>
    </source>
</reference>
<feature type="transmembrane region" description="Helical" evidence="1">
    <location>
        <begin position="339"/>
        <end position="356"/>
    </location>
</feature>
<evidence type="ECO:0000256" key="1">
    <source>
        <dbReference type="SAM" id="Phobius"/>
    </source>
</evidence>
<dbReference type="PANTHER" id="PTHR33406:SF13">
    <property type="entry name" value="MEMBRANE PROTEIN YDFJ"/>
    <property type="match status" value="1"/>
</dbReference>
<dbReference type="OrthoDB" id="9780358at2"/>
<organism evidence="2 3">
    <name type="scientific">Pseudorhodoferax soli</name>
    <dbReference type="NCBI Taxonomy" id="545864"/>
    <lineage>
        <taxon>Bacteria</taxon>
        <taxon>Pseudomonadati</taxon>
        <taxon>Pseudomonadota</taxon>
        <taxon>Betaproteobacteria</taxon>
        <taxon>Burkholderiales</taxon>
        <taxon>Comamonadaceae</taxon>
    </lineage>
</organism>
<name>A0A368XZH2_9BURK</name>
<dbReference type="EMBL" id="QPJK01000003">
    <property type="protein sequence ID" value="RCW72839.1"/>
    <property type="molecule type" value="Genomic_DNA"/>
</dbReference>
<dbReference type="InterPro" id="IPR050545">
    <property type="entry name" value="Mycobact_MmpL"/>
</dbReference>
<dbReference type="Proteomes" id="UP000252884">
    <property type="component" value="Unassembled WGS sequence"/>
</dbReference>